<reference evidence="1 2" key="1">
    <citation type="submission" date="2018-09" db="EMBL/GenBank/DDBJ databases">
        <title>Phylogeny of the Shewanellaceae, and recommendation for two new genera, Pseudoshewanella and Parashewanella.</title>
        <authorList>
            <person name="Wang G."/>
        </authorList>
    </citation>
    <scope>NUCLEOTIDE SEQUENCE [LARGE SCALE GENOMIC DNA]</scope>
    <source>
        <strain evidence="1 2">C51</strain>
    </source>
</reference>
<protein>
    <submittedName>
        <fullName evidence="1">Uncharacterized protein</fullName>
    </submittedName>
</protein>
<sequence>MNKPIKQDSLFKHLKKIWNSLYQDNKYPFRLAGVVEKEGINVAIIKLTGSYITITEPVTKAVCDSKLIEGLNPLDIRSLSFFAMHEYMSEENEKLRESLNKLQHKYEFSGIEFDDPEVPIITLKDVNNGEVIEVSLAELFDNSELLNGLQKEDCCVLGYLKCLNEHSEGQHGKAGKQ</sequence>
<dbReference type="EMBL" id="QZEI01000105">
    <property type="protein sequence ID" value="RLV58039.1"/>
    <property type="molecule type" value="Genomic_DNA"/>
</dbReference>
<keyword evidence="2" id="KW-1185">Reference proteome</keyword>
<name>A0A3L8PT92_9GAMM</name>
<dbReference type="Proteomes" id="UP000281474">
    <property type="component" value="Unassembled WGS sequence"/>
</dbReference>
<comment type="caution">
    <text evidence="1">The sequence shown here is derived from an EMBL/GenBank/DDBJ whole genome shotgun (WGS) entry which is preliminary data.</text>
</comment>
<proteinExistence type="predicted"/>
<dbReference type="RefSeq" id="WP_121840643.1">
    <property type="nucleotide sequence ID" value="NZ_ML014854.1"/>
</dbReference>
<gene>
    <name evidence="1" type="ORF">D5018_19420</name>
</gene>
<dbReference type="AlphaFoldDB" id="A0A3L8PT92"/>
<evidence type="ECO:0000313" key="2">
    <source>
        <dbReference type="Proteomes" id="UP000281474"/>
    </source>
</evidence>
<organism evidence="1 2">
    <name type="scientific">Parashewanella curva</name>
    <dbReference type="NCBI Taxonomy" id="2338552"/>
    <lineage>
        <taxon>Bacteria</taxon>
        <taxon>Pseudomonadati</taxon>
        <taxon>Pseudomonadota</taxon>
        <taxon>Gammaproteobacteria</taxon>
        <taxon>Alteromonadales</taxon>
        <taxon>Shewanellaceae</taxon>
        <taxon>Parashewanella</taxon>
    </lineage>
</organism>
<accession>A0A3L8PT92</accession>
<evidence type="ECO:0000313" key="1">
    <source>
        <dbReference type="EMBL" id="RLV58039.1"/>
    </source>
</evidence>